<evidence type="ECO:0000313" key="6">
    <source>
        <dbReference type="EMBL" id="GAX73367.1"/>
    </source>
</evidence>
<dbReference type="AlphaFoldDB" id="A0A250WRA1"/>
<dbReference type="OrthoDB" id="3626597at2759"/>
<comment type="similarity">
    <text evidence="2 3">Belongs to the peptidase M14 family.</text>
</comment>
<dbReference type="PANTHER" id="PTHR11705">
    <property type="entry name" value="PROTEASE FAMILY M14 CARBOXYPEPTIDASE A,B"/>
    <property type="match status" value="1"/>
</dbReference>
<dbReference type="PANTHER" id="PTHR11705:SF119">
    <property type="entry name" value="OS02G0119300 PROTEIN"/>
    <property type="match status" value="1"/>
</dbReference>
<evidence type="ECO:0000256" key="1">
    <source>
        <dbReference type="ARBA" id="ARBA00001947"/>
    </source>
</evidence>
<protein>
    <recommendedName>
        <fullName evidence="5">Peptidase M14 domain-containing protein</fullName>
    </recommendedName>
</protein>
<dbReference type="CDD" id="cd06227">
    <property type="entry name" value="M14-CPA-like"/>
    <property type="match status" value="1"/>
</dbReference>
<evidence type="ECO:0000256" key="4">
    <source>
        <dbReference type="SAM" id="MobiDB-lite"/>
    </source>
</evidence>
<feature type="compositionally biased region" description="Basic and acidic residues" evidence="4">
    <location>
        <begin position="355"/>
        <end position="369"/>
    </location>
</feature>
<comment type="cofactor">
    <cofactor evidence="1">
        <name>Zn(2+)</name>
        <dbReference type="ChEBI" id="CHEBI:29105"/>
    </cofactor>
</comment>
<feature type="active site" description="Proton donor/acceptor" evidence="3">
    <location>
        <position position="284"/>
    </location>
</feature>
<dbReference type="SUPFAM" id="SSF53187">
    <property type="entry name" value="Zn-dependent exopeptidases"/>
    <property type="match status" value="1"/>
</dbReference>
<proteinExistence type="inferred from homology"/>
<dbReference type="Proteomes" id="UP000232323">
    <property type="component" value="Unassembled WGS sequence"/>
</dbReference>
<evidence type="ECO:0000259" key="5">
    <source>
        <dbReference type="PROSITE" id="PS52035"/>
    </source>
</evidence>
<accession>A0A250WRA1</accession>
<dbReference type="GO" id="GO:0005615">
    <property type="term" value="C:extracellular space"/>
    <property type="evidence" value="ECO:0007669"/>
    <property type="project" value="TreeGrafter"/>
</dbReference>
<dbReference type="PROSITE" id="PS52035">
    <property type="entry name" value="PEPTIDASE_M14"/>
    <property type="match status" value="1"/>
</dbReference>
<gene>
    <name evidence="6" type="ORF">CEUSTIGMA_g820.t1</name>
</gene>
<evidence type="ECO:0000256" key="2">
    <source>
        <dbReference type="ARBA" id="ARBA00005988"/>
    </source>
</evidence>
<sequence>MDVLRNDLLQQAADIANLNNKTFAVEVRHVSDGDYNVDVMLLFMHFPQVITVDLSGIGSSADGKVRHLIDFGQHGRELITSELGLRFLKTLADPSAIRAILLDGDAKNEADVIRSEDLYIKIRDHSVFKILPMENTRGRELVESGKLCERKNGRGVDPNRNWEVDWGKKEKDYDPAEEYPGTKPFSEPETQVVLDLAQSLKPHVWLNVHSGMEALFTPWDHVAEVPTAAQKALEVITQIKTDYFASNKDCVVGSGGKSVGYLAHGTATDYMFEKLKVPLPFTWEIFGDLDAAYDDCFKMFNPVDQQQFDATLKVWLKALFRLIELAPRHPEVVKELAAAKNQEEGISLSWPTHGNRTESEPITHRHQDEGNGEVDW</sequence>
<dbReference type="InterPro" id="IPR034269">
    <property type="entry name" value="At5g42320_M14_CPD"/>
</dbReference>
<dbReference type="EMBL" id="BEGY01000003">
    <property type="protein sequence ID" value="GAX73367.1"/>
    <property type="molecule type" value="Genomic_DNA"/>
</dbReference>
<evidence type="ECO:0000313" key="7">
    <source>
        <dbReference type="Proteomes" id="UP000232323"/>
    </source>
</evidence>
<feature type="region of interest" description="Disordered" evidence="4">
    <location>
        <begin position="347"/>
        <end position="376"/>
    </location>
</feature>
<feature type="domain" description="Peptidase M14" evidence="5">
    <location>
        <begin position="1"/>
        <end position="325"/>
    </location>
</feature>
<dbReference type="SMART" id="SM00631">
    <property type="entry name" value="Zn_pept"/>
    <property type="match status" value="1"/>
</dbReference>
<reference evidence="6 7" key="1">
    <citation type="submission" date="2017-08" db="EMBL/GenBank/DDBJ databases">
        <title>Acidophilic green algal genome provides insights into adaptation to an acidic environment.</title>
        <authorList>
            <person name="Hirooka S."/>
            <person name="Hirose Y."/>
            <person name="Kanesaki Y."/>
            <person name="Higuchi S."/>
            <person name="Fujiwara T."/>
            <person name="Onuma R."/>
            <person name="Era A."/>
            <person name="Ohbayashi R."/>
            <person name="Uzuka A."/>
            <person name="Nozaki H."/>
            <person name="Yoshikawa H."/>
            <person name="Miyagishima S.Y."/>
        </authorList>
    </citation>
    <scope>NUCLEOTIDE SEQUENCE [LARGE SCALE GENOMIC DNA]</scope>
    <source>
        <strain evidence="6 7">NIES-2499</strain>
    </source>
</reference>
<dbReference type="InterPro" id="IPR000834">
    <property type="entry name" value="Peptidase_M14"/>
</dbReference>
<evidence type="ECO:0000256" key="3">
    <source>
        <dbReference type="PROSITE-ProRule" id="PRU01379"/>
    </source>
</evidence>
<keyword evidence="7" id="KW-1185">Reference proteome</keyword>
<dbReference type="Gene3D" id="3.40.630.10">
    <property type="entry name" value="Zn peptidases"/>
    <property type="match status" value="1"/>
</dbReference>
<name>A0A250WRA1_9CHLO</name>
<dbReference type="GO" id="GO:0008270">
    <property type="term" value="F:zinc ion binding"/>
    <property type="evidence" value="ECO:0007669"/>
    <property type="project" value="InterPro"/>
</dbReference>
<comment type="caution">
    <text evidence="6">The sequence shown here is derived from an EMBL/GenBank/DDBJ whole genome shotgun (WGS) entry which is preliminary data.</text>
</comment>
<organism evidence="6 7">
    <name type="scientific">Chlamydomonas eustigma</name>
    <dbReference type="NCBI Taxonomy" id="1157962"/>
    <lineage>
        <taxon>Eukaryota</taxon>
        <taxon>Viridiplantae</taxon>
        <taxon>Chlorophyta</taxon>
        <taxon>core chlorophytes</taxon>
        <taxon>Chlorophyceae</taxon>
        <taxon>CS clade</taxon>
        <taxon>Chlamydomonadales</taxon>
        <taxon>Chlamydomonadaceae</taxon>
        <taxon>Chlamydomonas</taxon>
    </lineage>
</organism>
<dbReference type="Pfam" id="PF00246">
    <property type="entry name" value="Peptidase_M14"/>
    <property type="match status" value="1"/>
</dbReference>
<dbReference type="STRING" id="1157962.A0A250WRA1"/>
<dbReference type="GO" id="GO:0004181">
    <property type="term" value="F:metallocarboxypeptidase activity"/>
    <property type="evidence" value="ECO:0007669"/>
    <property type="project" value="InterPro"/>
</dbReference>
<dbReference type="GO" id="GO:0006508">
    <property type="term" value="P:proteolysis"/>
    <property type="evidence" value="ECO:0007669"/>
    <property type="project" value="InterPro"/>
</dbReference>